<dbReference type="PANTHER" id="PTHR16083:SF25">
    <property type="entry name" value="C-JID DOMAIN-CONTAINING PROTEIN"/>
    <property type="match status" value="1"/>
</dbReference>
<name>A0ABD3LGX1_EUCGL</name>
<accession>A0ABD3LGX1</accession>
<proteinExistence type="predicted"/>
<sequence>MRISRLPYSIGGLVKIRQLDLSECKEIEELPDSIGELQSLVELDLSSTSIDHLPDSIGKLKQLKVLRMSNIRGITKLPSAIGLVEKLEELDVRGCCNLTGEIPKEIGGLSCLKILNLSDTRICILPTMVSHLSTIQTLELEKYSELEQLPELPQSLTCLTWSCKKYWGSSKETHYWHVEEYWQEQNRAHEEHEPEEYWHVAPKACLGIDIPLPTRIGAPSQQETLVMTLPTSISSLSQLKTLKLCCHNVQFLPQLPSSLRELQLRHLATTRSPDFSYLKDLSILTFFECSLEFSRIFDAESEELHIELCEFREVDAPLQLEMKRLRSLEMANCKFLPEVLDLSCMKNLEKVDLGYCLSLVEIRGLEELGSLCSLTVFECPSLERMSDLSKLKKLPKLRVHYCGKLNKEEIYWNYWNGEFGGDICNVGGFDLSSVLDESKIDAFFGRLSPTIGASNATSTSAVVS</sequence>
<dbReference type="SUPFAM" id="SSF52058">
    <property type="entry name" value="L domain-like"/>
    <property type="match status" value="1"/>
</dbReference>
<keyword evidence="4" id="KW-1185">Reference proteome</keyword>
<evidence type="ECO:0000313" key="3">
    <source>
        <dbReference type="EMBL" id="KAL3749873.1"/>
    </source>
</evidence>
<dbReference type="Proteomes" id="UP001634007">
    <property type="component" value="Unassembled WGS sequence"/>
</dbReference>
<dbReference type="InterPro" id="IPR032675">
    <property type="entry name" value="LRR_dom_sf"/>
</dbReference>
<dbReference type="AlphaFoldDB" id="A0ABD3LGX1"/>
<dbReference type="SUPFAM" id="SSF52047">
    <property type="entry name" value="RNI-like"/>
    <property type="match status" value="1"/>
</dbReference>
<gene>
    <name evidence="3" type="ORF">ACJRO7_010922</name>
</gene>
<feature type="domain" description="Disease resistance R13L4/SHOC-2-like LRR" evidence="2">
    <location>
        <begin position="10"/>
        <end position="93"/>
    </location>
</feature>
<reference evidence="3 4" key="1">
    <citation type="submission" date="2024-11" db="EMBL/GenBank/DDBJ databases">
        <title>Chromosome-level genome assembly of Eucalyptus globulus Labill. provides insights into its genome evolution.</title>
        <authorList>
            <person name="Li X."/>
        </authorList>
    </citation>
    <scope>NUCLEOTIDE SEQUENCE [LARGE SCALE GENOMIC DNA]</scope>
    <source>
        <strain evidence="3">CL2024</strain>
        <tissue evidence="3">Fresh tender leaves</tissue>
    </source>
</reference>
<evidence type="ECO:0000259" key="2">
    <source>
        <dbReference type="Pfam" id="PF23598"/>
    </source>
</evidence>
<dbReference type="PANTHER" id="PTHR16083">
    <property type="entry name" value="LEUCINE RICH REPEAT CONTAINING PROTEIN"/>
    <property type="match status" value="1"/>
</dbReference>
<dbReference type="Pfam" id="PF23598">
    <property type="entry name" value="LRR_14"/>
    <property type="match status" value="1"/>
</dbReference>
<dbReference type="InterPro" id="IPR055414">
    <property type="entry name" value="LRR_R13L4/SHOC2-like"/>
</dbReference>
<evidence type="ECO:0000256" key="1">
    <source>
        <dbReference type="ARBA" id="ARBA00022737"/>
    </source>
</evidence>
<keyword evidence="1" id="KW-0677">Repeat</keyword>
<dbReference type="EMBL" id="JBJKBG010000002">
    <property type="protein sequence ID" value="KAL3749873.1"/>
    <property type="molecule type" value="Genomic_DNA"/>
</dbReference>
<evidence type="ECO:0000313" key="4">
    <source>
        <dbReference type="Proteomes" id="UP001634007"/>
    </source>
</evidence>
<organism evidence="3 4">
    <name type="scientific">Eucalyptus globulus</name>
    <name type="common">Tasmanian blue gum</name>
    <dbReference type="NCBI Taxonomy" id="34317"/>
    <lineage>
        <taxon>Eukaryota</taxon>
        <taxon>Viridiplantae</taxon>
        <taxon>Streptophyta</taxon>
        <taxon>Embryophyta</taxon>
        <taxon>Tracheophyta</taxon>
        <taxon>Spermatophyta</taxon>
        <taxon>Magnoliopsida</taxon>
        <taxon>eudicotyledons</taxon>
        <taxon>Gunneridae</taxon>
        <taxon>Pentapetalae</taxon>
        <taxon>rosids</taxon>
        <taxon>malvids</taxon>
        <taxon>Myrtales</taxon>
        <taxon>Myrtaceae</taxon>
        <taxon>Myrtoideae</taxon>
        <taxon>Eucalypteae</taxon>
        <taxon>Eucalyptus</taxon>
    </lineage>
</organism>
<protein>
    <recommendedName>
        <fullName evidence="2">Disease resistance R13L4/SHOC-2-like LRR domain-containing protein</fullName>
    </recommendedName>
</protein>
<dbReference type="Gene3D" id="3.80.10.10">
    <property type="entry name" value="Ribonuclease Inhibitor"/>
    <property type="match status" value="2"/>
</dbReference>
<comment type="caution">
    <text evidence="3">The sequence shown here is derived from an EMBL/GenBank/DDBJ whole genome shotgun (WGS) entry which is preliminary data.</text>
</comment>